<proteinExistence type="predicted"/>
<accession>A0ABY6KWC5</accession>
<keyword evidence="2" id="KW-1185">Reference proteome</keyword>
<reference evidence="1 2" key="1">
    <citation type="submission" date="2022-01" db="EMBL/GenBank/DDBJ databases">
        <title>A chromosomal length assembly of Cordylochernes scorpioides.</title>
        <authorList>
            <person name="Zeh D."/>
            <person name="Zeh J."/>
        </authorList>
    </citation>
    <scope>NUCLEOTIDE SEQUENCE [LARGE SCALE GENOMIC DNA]</scope>
    <source>
        <strain evidence="1">IN4F17</strain>
        <tissue evidence="1">Whole Body</tissue>
    </source>
</reference>
<name>A0ABY6KWC5_9ARAC</name>
<evidence type="ECO:0000313" key="2">
    <source>
        <dbReference type="Proteomes" id="UP001235939"/>
    </source>
</evidence>
<organism evidence="1 2">
    <name type="scientific">Cordylochernes scorpioides</name>
    <dbReference type="NCBI Taxonomy" id="51811"/>
    <lineage>
        <taxon>Eukaryota</taxon>
        <taxon>Metazoa</taxon>
        <taxon>Ecdysozoa</taxon>
        <taxon>Arthropoda</taxon>
        <taxon>Chelicerata</taxon>
        <taxon>Arachnida</taxon>
        <taxon>Pseudoscorpiones</taxon>
        <taxon>Cheliferoidea</taxon>
        <taxon>Chernetidae</taxon>
        <taxon>Cordylochernes</taxon>
    </lineage>
</organism>
<dbReference type="EMBL" id="CP092871">
    <property type="protein sequence ID" value="UYV71870.1"/>
    <property type="molecule type" value="Genomic_DNA"/>
</dbReference>
<gene>
    <name evidence="1" type="ORF">LAZ67_9000809</name>
</gene>
<dbReference type="Proteomes" id="UP001235939">
    <property type="component" value="Chromosome 09"/>
</dbReference>
<evidence type="ECO:0000313" key="1">
    <source>
        <dbReference type="EMBL" id="UYV71870.1"/>
    </source>
</evidence>
<sequence>MVNASIKILKSSSNYTTAHGINIWWWFISRRFTPIEPLVARELADTCSRCMVTSLFGTGRIVFFMVALASRSRDPGQ</sequence>
<protein>
    <submittedName>
        <fullName evidence="1">Uncharacterized protein</fullName>
    </submittedName>
</protein>